<keyword evidence="10" id="KW-1185">Reference proteome</keyword>
<evidence type="ECO:0000313" key="9">
    <source>
        <dbReference type="EMBL" id="CBN75078.1"/>
    </source>
</evidence>
<name>D8LRH7_ECTSI</name>
<sequence length="698" mass="74226">MGTPFPWLPMLALAIGLVSHSYSLSSLFPYVGYMVQHLGVADDKDEAGYYAGYLASAFMVGRFATSYFWGRFADRYGRLPVVYIGLSSIGVLSLAFGLSTAFWWALTCRFLLGAMNGLIAISKCMISEICGKQHETVGMGYITGCWSFGLVIGPAFGGLLAQPATHYPNVFSESGLFGRYPYLLPNVVGASIAFSGLPMVFFFLKETTNLGDGRSVTDTRAGFDPVATSEPSPLLETQETGMEEGRGGQLELTPLTQSNSLDDVDDDDDDDDEHLAELLGERSEECSSARATVSTAAGGDGGGHRAVVPDSKGRGGSSAWEKSIGGAINIPSNDRVTLGDESETASKKIDVDRYGVGNSFGDGGSNRNSSGDRFLQPPREAPSGGASHSSPVGRSETLGFAGSTKGSPSGRRDHIGDDLGNRVTGFSTEDGGDTSCAAGESQTATTRRSAVWRECLVPVRLLEEKRVRAILFVYGIYSFSLIGFGEIYPLWALSTVASGGLDWTTKQIGQVLSLVGVGMLAFQLVVYPWLSKRIGVTRSQRWACFLAIPVYAFFPFLSRLRGSGVPLVVGSIVLNFFSNVTATAVFINIALATNNAVEPSRRATLNGLSMTLGSLAKAAGPAFFSAIFAWSIDDDGRRPFPLDYHLVFYLLALSMTAVCWASWNVIIDDLPPATGSKAAAAAIAADTDGGAEDDRSDS</sequence>
<evidence type="ECO:0000256" key="8">
    <source>
        <dbReference type="SAM" id="SignalP"/>
    </source>
</evidence>
<feature type="signal peptide" evidence="8">
    <location>
        <begin position="1"/>
        <end position="25"/>
    </location>
</feature>
<reference evidence="9 10" key="1">
    <citation type="journal article" date="2010" name="Nature">
        <title>The Ectocarpus genome and the independent evolution of multicellularity in brown algae.</title>
        <authorList>
            <person name="Cock J.M."/>
            <person name="Sterck L."/>
            <person name="Rouze P."/>
            <person name="Scornet D."/>
            <person name="Allen A.E."/>
            <person name="Amoutzias G."/>
            <person name="Anthouard V."/>
            <person name="Artiguenave F."/>
            <person name="Aury J.M."/>
            <person name="Badger J.H."/>
            <person name="Beszteri B."/>
            <person name="Billiau K."/>
            <person name="Bonnet E."/>
            <person name="Bothwell J.H."/>
            <person name="Bowler C."/>
            <person name="Boyen C."/>
            <person name="Brownlee C."/>
            <person name="Carrano C.J."/>
            <person name="Charrier B."/>
            <person name="Cho G.Y."/>
            <person name="Coelho S.M."/>
            <person name="Collen J."/>
            <person name="Corre E."/>
            <person name="Da Silva C."/>
            <person name="Delage L."/>
            <person name="Delaroque N."/>
            <person name="Dittami S.M."/>
            <person name="Doulbeau S."/>
            <person name="Elias M."/>
            <person name="Farnham G."/>
            <person name="Gachon C.M."/>
            <person name="Gschloessl B."/>
            <person name="Heesch S."/>
            <person name="Jabbari K."/>
            <person name="Jubin C."/>
            <person name="Kawai H."/>
            <person name="Kimura K."/>
            <person name="Kloareg B."/>
            <person name="Kupper F.C."/>
            <person name="Lang D."/>
            <person name="Le Bail A."/>
            <person name="Leblanc C."/>
            <person name="Lerouge P."/>
            <person name="Lohr M."/>
            <person name="Lopez P.J."/>
            <person name="Martens C."/>
            <person name="Maumus F."/>
            <person name="Michel G."/>
            <person name="Miranda-Saavedra D."/>
            <person name="Morales J."/>
            <person name="Moreau H."/>
            <person name="Motomura T."/>
            <person name="Nagasato C."/>
            <person name="Napoli C.A."/>
            <person name="Nelson D.R."/>
            <person name="Nyvall-Collen P."/>
            <person name="Peters A.F."/>
            <person name="Pommier C."/>
            <person name="Potin P."/>
            <person name="Poulain J."/>
            <person name="Quesneville H."/>
            <person name="Read B."/>
            <person name="Rensing S.A."/>
            <person name="Ritter A."/>
            <person name="Rousvoal S."/>
            <person name="Samanta M."/>
            <person name="Samson G."/>
            <person name="Schroeder D.C."/>
            <person name="Segurens B."/>
            <person name="Strittmatter M."/>
            <person name="Tonon T."/>
            <person name="Tregear J.W."/>
            <person name="Valentin K."/>
            <person name="von Dassow P."/>
            <person name="Yamagishi T."/>
            <person name="Van de Peer Y."/>
            <person name="Wincker P."/>
        </authorList>
    </citation>
    <scope>NUCLEOTIDE SEQUENCE [LARGE SCALE GENOMIC DNA]</scope>
    <source>
        <strain evidence="10">Ec32 / CCAP1310/4</strain>
    </source>
</reference>
<proteinExistence type="predicted"/>
<feature type="compositionally biased region" description="Acidic residues" evidence="6">
    <location>
        <begin position="262"/>
        <end position="274"/>
    </location>
</feature>
<dbReference type="Proteomes" id="UP000002630">
    <property type="component" value="Unassembled WGS sequence"/>
</dbReference>
<comment type="subcellular location">
    <subcellularLocation>
        <location evidence="1">Membrane</location>
        <topology evidence="1">Multi-pass membrane protein</topology>
    </subcellularLocation>
</comment>
<feature type="transmembrane region" description="Helical" evidence="7">
    <location>
        <begin position="612"/>
        <end position="632"/>
    </location>
</feature>
<dbReference type="InterPro" id="IPR001958">
    <property type="entry name" value="Tet-R_TetA/multi-R_MdtG-like"/>
</dbReference>
<dbReference type="InterPro" id="IPR036259">
    <property type="entry name" value="MFS_trans_sf"/>
</dbReference>
<feature type="transmembrane region" description="Helical" evidence="7">
    <location>
        <begin position="138"/>
        <end position="162"/>
    </location>
</feature>
<dbReference type="InParanoid" id="D8LRH7"/>
<dbReference type="Gene3D" id="1.20.1250.20">
    <property type="entry name" value="MFS general substrate transporter like domains"/>
    <property type="match status" value="2"/>
</dbReference>
<organism evidence="9 10">
    <name type="scientific">Ectocarpus siliculosus</name>
    <name type="common">Brown alga</name>
    <name type="synonym">Conferva siliculosa</name>
    <dbReference type="NCBI Taxonomy" id="2880"/>
    <lineage>
        <taxon>Eukaryota</taxon>
        <taxon>Sar</taxon>
        <taxon>Stramenopiles</taxon>
        <taxon>Ochrophyta</taxon>
        <taxon>PX clade</taxon>
        <taxon>Phaeophyceae</taxon>
        <taxon>Ectocarpales</taxon>
        <taxon>Ectocarpaceae</taxon>
        <taxon>Ectocarpus</taxon>
    </lineage>
</organism>
<feature type="transmembrane region" description="Helical" evidence="7">
    <location>
        <begin position="81"/>
        <end position="104"/>
    </location>
</feature>
<keyword evidence="4 7" id="KW-1133">Transmembrane helix</keyword>
<dbReference type="Pfam" id="PF07690">
    <property type="entry name" value="MFS_1"/>
    <property type="match status" value="2"/>
</dbReference>
<feature type="compositionally biased region" description="Basic and acidic residues" evidence="6">
    <location>
        <begin position="410"/>
        <end position="420"/>
    </location>
</feature>
<keyword evidence="5 7" id="KW-0472">Membrane</keyword>
<evidence type="ECO:0000256" key="1">
    <source>
        <dbReference type="ARBA" id="ARBA00004141"/>
    </source>
</evidence>
<gene>
    <name evidence="9" type="ORF">Esi_0066_0085</name>
</gene>
<dbReference type="PANTHER" id="PTHR23504:SF15">
    <property type="entry name" value="MAJOR FACILITATOR SUPERFAMILY (MFS) PROFILE DOMAIN-CONTAINING PROTEIN"/>
    <property type="match status" value="1"/>
</dbReference>
<evidence type="ECO:0000313" key="10">
    <source>
        <dbReference type="Proteomes" id="UP000002630"/>
    </source>
</evidence>
<feature type="chain" id="PRO_5003117502" description="Major facilitator superfamily (MFS) profile domain-containing protein" evidence="8">
    <location>
        <begin position="26"/>
        <end position="698"/>
    </location>
</feature>
<evidence type="ECO:0000256" key="6">
    <source>
        <dbReference type="SAM" id="MobiDB-lite"/>
    </source>
</evidence>
<accession>D8LRH7</accession>
<feature type="compositionally biased region" description="Basic and acidic residues" evidence="6">
    <location>
        <begin position="344"/>
        <end position="353"/>
    </location>
</feature>
<dbReference type="AlphaFoldDB" id="D8LRH7"/>
<feature type="transmembrane region" description="Helical" evidence="7">
    <location>
        <begin position="542"/>
        <end position="560"/>
    </location>
</feature>
<protein>
    <recommendedName>
        <fullName evidence="11">Major facilitator superfamily (MFS) profile domain-containing protein</fullName>
    </recommendedName>
</protein>
<dbReference type="InterPro" id="IPR011701">
    <property type="entry name" value="MFS"/>
</dbReference>
<dbReference type="GO" id="GO:0016020">
    <property type="term" value="C:membrane"/>
    <property type="evidence" value="ECO:0007669"/>
    <property type="project" value="UniProtKB-SubCell"/>
</dbReference>
<feature type="region of interest" description="Disordered" evidence="6">
    <location>
        <begin position="214"/>
        <end position="441"/>
    </location>
</feature>
<evidence type="ECO:0000256" key="2">
    <source>
        <dbReference type="ARBA" id="ARBA00022448"/>
    </source>
</evidence>
<dbReference type="EMBL" id="FN649760">
    <property type="protein sequence ID" value="CBN75078.1"/>
    <property type="molecule type" value="Genomic_DNA"/>
</dbReference>
<dbReference type="eggNOG" id="KOG2615">
    <property type="taxonomic scope" value="Eukaryota"/>
</dbReference>
<evidence type="ECO:0008006" key="11">
    <source>
        <dbReference type="Google" id="ProtNLM"/>
    </source>
</evidence>
<dbReference type="PANTHER" id="PTHR23504">
    <property type="entry name" value="MAJOR FACILITATOR SUPERFAMILY DOMAIN-CONTAINING PROTEIN 10"/>
    <property type="match status" value="1"/>
</dbReference>
<feature type="transmembrane region" description="Helical" evidence="7">
    <location>
        <begin position="511"/>
        <end position="530"/>
    </location>
</feature>
<keyword evidence="2" id="KW-0813">Transport</keyword>
<keyword evidence="3 7" id="KW-0812">Transmembrane</keyword>
<dbReference type="PRINTS" id="PR01035">
    <property type="entry name" value="TCRTETA"/>
</dbReference>
<feature type="transmembrane region" description="Helical" evidence="7">
    <location>
        <begin position="182"/>
        <end position="204"/>
    </location>
</feature>
<feature type="transmembrane region" description="Helical" evidence="7">
    <location>
        <begin position="47"/>
        <end position="69"/>
    </location>
</feature>
<feature type="transmembrane region" description="Helical" evidence="7">
    <location>
        <begin position="572"/>
        <end position="591"/>
    </location>
</feature>
<feature type="compositionally biased region" description="Polar residues" evidence="6">
    <location>
        <begin position="229"/>
        <end position="240"/>
    </location>
</feature>
<evidence type="ECO:0000256" key="3">
    <source>
        <dbReference type="ARBA" id="ARBA00022692"/>
    </source>
</evidence>
<feature type="transmembrane region" description="Helical" evidence="7">
    <location>
        <begin position="469"/>
        <end position="491"/>
    </location>
</feature>
<evidence type="ECO:0000256" key="7">
    <source>
        <dbReference type="SAM" id="Phobius"/>
    </source>
</evidence>
<dbReference type="SUPFAM" id="SSF103473">
    <property type="entry name" value="MFS general substrate transporter"/>
    <property type="match status" value="1"/>
</dbReference>
<feature type="transmembrane region" description="Helical" evidence="7">
    <location>
        <begin position="644"/>
        <end position="667"/>
    </location>
</feature>
<evidence type="ECO:0000256" key="5">
    <source>
        <dbReference type="ARBA" id="ARBA00023136"/>
    </source>
</evidence>
<dbReference type="OrthoDB" id="26679at2759"/>
<keyword evidence="8" id="KW-0732">Signal</keyword>
<evidence type="ECO:0000256" key="4">
    <source>
        <dbReference type="ARBA" id="ARBA00022989"/>
    </source>
</evidence>
<feature type="compositionally biased region" description="Basic and acidic residues" evidence="6">
    <location>
        <begin position="275"/>
        <end position="287"/>
    </location>
</feature>
<feature type="compositionally biased region" description="Low complexity" evidence="6">
    <location>
        <begin position="365"/>
        <end position="374"/>
    </location>
</feature>
<dbReference type="GO" id="GO:0022857">
    <property type="term" value="F:transmembrane transporter activity"/>
    <property type="evidence" value="ECO:0007669"/>
    <property type="project" value="InterPro"/>
</dbReference>